<evidence type="ECO:0000256" key="1">
    <source>
        <dbReference type="SAM" id="SignalP"/>
    </source>
</evidence>
<feature type="chain" id="PRO_5035732161" evidence="1">
    <location>
        <begin position="21"/>
        <end position="71"/>
    </location>
</feature>
<reference evidence="2" key="2">
    <citation type="submission" date="2022-06" db="UniProtKB">
        <authorList>
            <consortium name="EnsemblMetazoa"/>
        </authorList>
    </citation>
    <scope>IDENTIFICATION</scope>
</reference>
<dbReference type="AlphaFoldDB" id="A0A8R1XU71"/>
<proteinExistence type="predicted"/>
<dbReference type="EMBL" id="CMVM020000075">
    <property type="status" value="NOT_ANNOTATED_CDS"/>
    <property type="molecule type" value="Genomic_DNA"/>
</dbReference>
<keyword evidence="3" id="KW-1185">Reference proteome</keyword>
<keyword evidence="1" id="KW-0732">Signal</keyword>
<evidence type="ECO:0000313" key="3">
    <source>
        <dbReference type="Proteomes" id="UP000024404"/>
    </source>
</evidence>
<protein>
    <submittedName>
        <fullName evidence="2">Uncharacterized protein</fullName>
    </submittedName>
</protein>
<sequence>MPVNSWTRELLGALLRRLAGLILNPLNTFITQRCGVIIVTSNILFLRKSMDKCIVLMIFQNTAPLLSRGMG</sequence>
<evidence type="ECO:0000313" key="2">
    <source>
        <dbReference type="EnsemblMetazoa" id="OVOC2700.1"/>
    </source>
</evidence>
<feature type="signal peptide" evidence="1">
    <location>
        <begin position="1"/>
        <end position="20"/>
    </location>
</feature>
<organism evidence="2 3">
    <name type="scientific">Onchocerca volvulus</name>
    <dbReference type="NCBI Taxonomy" id="6282"/>
    <lineage>
        <taxon>Eukaryota</taxon>
        <taxon>Metazoa</taxon>
        <taxon>Ecdysozoa</taxon>
        <taxon>Nematoda</taxon>
        <taxon>Chromadorea</taxon>
        <taxon>Rhabditida</taxon>
        <taxon>Spirurina</taxon>
        <taxon>Spiruromorpha</taxon>
        <taxon>Filarioidea</taxon>
        <taxon>Onchocercidae</taxon>
        <taxon>Onchocerca</taxon>
    </lineage>
</organism>
<reference evidence="3" key="1">
    <citation type="submission" date="2013-10" db="EMBL/GenBank/DDBJ databases">
        <title>Genome sequencing of Onchocerca volvulus.</title>
        <authorList>
            <person name="Cotton J."/>
            <person name="Tsai J."/>
            <person name="Stanley E."/>
            <person name="Tracey A."/>
            <person name="Holroyd N."/>
            <person name="Lustigman S."/>
            <person name="Berriman M."/>
        </authorList>
    </citation>
    <scope>NUCLEOTIDE SEQUENCE</scope>
</reference>
<accession>A0A8R1XU71</accession>
<dbReference type="EnsemblMetazoa" id="OVOC2700.1">
    <property type="protein sequence ID" value="OVOC2700.1"/>
    <property type="gene ID" value="WBGene00239509"/>
</dbReference>
<dbReference type="Proteomes" id="UP000024404">
    <property type="component" value="Unassembled WGS sequence"/>
</dbReference>
<name>A0A8R1XU71_ONCVO</name>